<feature type="compositionally biased region" description="Pro residues" evidence="1">
    <location>
        <begin position="138"/>
        <end position="148"/>
    </location>
</feature>
<sequence length="274" mass="30454">MRRCVADGPPRMEASICSTDEWTYGRGRRSIDGGSAGVGSRLTGGAAPPRADRWGPLRSAVIALTDRWAGDGWSPRGARLTGGAWPWMRYIYMNRSLRCRCPPSRLVGGKPEAISSIESNLPPPDFSAQHSPSSGDPASPPPPPPPPYLHRNGRCHRRAHGRGVRPTRPEGFPRSPVGDMGEGTPQNPPGARRLRPFSRYPFTYIPAIGMLRKIIYMRKAYIPKPAKKEAFLRRTAEMWDRHGHLLTNAKKFLNAYTVSGFRVPEMPSQFDTQF</sequence>
<organism evidence="2">
    <name type="scientific">Oryza glumipatula</name>
    <dbReference type="NCBI Taxonomy" id="40148"/>
    <lineage>
        <taxon>Eukaryota</taxon>
        <taxon>Viridiplantae</taxon>
        <taxon>Streptophyta</taxon>
        <taxon>Embryophyta</taxon>
        <taxon>Tracheophyta</taxon>
        <taxon>Spermatophyta</taxon>
        <taxon>Magnoliopsida</taxon>
        <taxon>Liliopsida</taxon>
        <taxon>Poales</taxon>
        <taxon>Poaceae</taxon>
        <taxon>BOP clade</taxon>
        <taxon>Oryzoideae</taxon>
        <taxon>Oryzeae</taxon>
        <taxon>Oryzinae</taxon>
        <taxon>Oryza</taxon>
    </lineage>
</organism>
<dbReference type="Gramene" id="OGLUM03G04410.1">
    <property type="protein sequence ID" value="OGLUM03G04410.1"/>
    <property type="gene ID" value="OGLUM03G04410"/>
</dbReference>
<dbReference type="Proteomes" id="UP000026961">
    <property type="component" value="Chromosome 3"/>
</dbReference>
<keyword evidence="3" id="KW-1185">Reference proteome</keyword>
<accession>A0A0D9Z2D6</accession>
<dbReference type="AlphaFoldDB" id="A0A0D9Z2D6"/>
<name>A0A0D9Z2D6_9ORYZ</name>
<reference evidence="2" key="2">
    <citation type="submission" date="2018-05" db="EMBL/GenBank/DDBJ databases">
        <title>OgluRS3 (Oryza glumaepatula Reference Sequence Version 3).</title>
        <authorList>
            <person name="Zhang J."/>
            <person name="Kudrna D."/>
            <person name="Lee S."/>
            <person name="Talag J."/>
            <person name="Welchert J."/>
            <person name="Wing R.A."/>
        </authorList>
    </citation>
    <scope>NUCLEOTIDE SEQUENCE [LARGE SCALE GENOMIC DNA]</scope>
</reference>
<dbReference type="EnsemblPlants" id="OGLUM03G04410.1">
    <property type="protein sequence ID" value="OGLUM03G04410.1"/>
    <property type="gene ID" value="OGLUM03G04410"/>
</dbReference>
<reference evidence="2" key="1">
    <citation type="submission" date="2015-04" db="UniProtKB">
        <authorList>
            <consortium name="EnsemblPlants"/>
        </authorList>
    </citation>
    <scope>IDENTIFICATION</scope>
</reference>
<proteinExistence type="predicted"/>
<feature type="region of interest" description="Disordered" evidence="1">
    <location>
        <begin position="28"/>
        <end position="51"/>
    </location>
</feature>
<feature type="region of interest" description="Disordered" evidence="1">
    <location>
        <begin position="114"/>
        <end position="194"/>
    </location>
</feature>
<feature type="compositionally biased region" description="Basic residues" evidence="1">
    <location>
        <begin position="151"/>
        <end position="165"/>
    </location>
</feature>
<protein>
    <submittedName>
        <fullName evidence="2">Uncharacterized protein</fullName>
    </submittedName>
</protein>
<evidence type="ECO:0000313" key="2">
    <source>
        <dbReference type="EnsemblPlants" id="OGLUM03G04410.1"/>
    </source>
</evidence>
<evidence type="ECO:0000313" key="3">
    <source>
        <dbReference type="Proteomes" id="UP000026961"/>
    </source>
</evidence>
<evidence type="ECO:0000256" key="1">
    <source>
        <dbReference type="SAM" id="MobiDB-lite"/>
    </source>
</evidence>